<proteinExistence type="predicted"/>
<feature type="domain" description="Chromo" evidence="1">
    <location>
        <begin position="2"/>
        <end position="193"/>
    </location>
</feature>
<dbReference type="GO" id="GO:0048858">
    <property type="term" value="P:cell projection morphogenesis"/>
    <property type="evidence" value="ECO:0007669"/>
    <property type="project" value="TreeGrafter"/>
</dbReference>
<accession>A0AAV8WB77</accession>
<reference evidence="2 3" key="1">
    <citation type="journal article" date="2023" name="Insect Mol. Biol.">
        <title>Genome sequencing provides insights into the evolution of gene families encoding plant cell wall-degrading enzymes in longhorned beetles.</title>
        <authorList>
            <person name="Shin N.R."/>
            <person name="Okamura Y."/>
            <person name="Kirsch R."/>
            <person name="Pauchet Y."/>
        </authorList>
    </citation>
    <scope>NUCLEOTIDE SEQUENCE [LARGE SCALE GENOMIC DNA]</scope>
    <source>
        <strain evidence="2">EAD_L_NR</strain>
    </source>
</reference>
<keyword evidence="3" id="KW-1185">Reference proteome</keyword>
<dbReference type="PANTHER" id="PTHR15381:SF1">
    <property type="entry name" value="CHONDROITIN SULFATE PROTEOGLYCAN 5"/>
    <property type="match status" value="1"/>
</dbReference>
<dbReference type="InterPro" id="IPR049898">
    <property type="entry name" value="MARR_BRCT_CHROMO"/>
</dbReference>
<evidence type="ECO:0000313" key="3">
    <source>
        <dbReference type="Proteomes" id="UP001159042"/>
    </source>
</evidence>
<dbReference type="GO" id="GO:0045202">
    <property type="term" value="C:synapse"/>
    <property type="evidence" value="ECO:0007669"/>
    <property type="project" value="TreeGrafter"/>
</dbReference>
<dbReference type="Pfam" id="PF16496">
    <property type="entry name" value="SWIRM-assoc_2"/>
    <property type="match status" value="1"/>
</dbReference>
<evidence type="ECO:0000313" key="2">
    <source>
        <dbReference type="EMBL" id="KAJ8923496.1"/>
    </source>
</evidence>
<name>A0AAV8WB77_9CUCU</name>
<dbReference type="InterPro" id="IPR032450">
    <property type="entry name" value="SMARCC_N"/>
</dbReference>
<dbReference type="PROSITE" id="PS52032">
    <property type="entry name" value="MARR_BRCT_CHROMO"/>
    <property type="match status" value="1"/>
</dbReference>
<dbReference type="AlphaFoldDB" id="A0AAV8WB77"/>
<dbReference type="Proteomes" id="UP001159042">
    <property type="component" value="Unassembled WGS sequence"/>
</dbReference>
<sequence>MLSIGPKMDGGPNIKYFEASETLAALEGVKQWLQKNGKKYVQNEPLTNKSLAATTVQLMQFQEDFFGIPVKCFLDFKPGGGLCHILLAAYRFKSEHGWRRFELPSGKNASSKLERVFEMYQNMEKALIGMKMYTLPIVYIRPDIDKAVVIKLKDIIRRRGGQVVDSEESASHIIYGSVDPLKEEYGRPVIKKR</sequence>
<gene>
    <name evidence="2" type="ORF">NQ315_010074</name>
</gene>
<evidence type="ECO:0000259" key="1">
    <source>
        <dbReference type="PROSITE" id="PS52032"/>
    </source>
</evidence>
<dbReference type="EMBL" id="JANEYG010000004">
    <property type="protein sequence ID" value="KAJ8923496.1"/>
    <property type="molecule type" value="Genomic_DNA"/>
</dbReference>
<organism evidence="2 3">
    <name type="scientific">Exocentrus adspersus</name>
    <dbReference type="NCBI Taxonomy" id="1586481"/>
    <lineage>
        <taxon>Eukaryota</taxon>
        <taxon>Metazoa</taxon>
        <taxon>Ecdysozoa</taxon>
        <taxon>Arthropoda</taxon>
        <taxon>Hexapoda</taxon>
        <taxon>Insecta</taxon>
        <taxon>Pterygota</taxon>
        <taxon>Neoptera</taxon>
        <taxon>Endopterygota</taxon>
        <taxon>Coleoptera</taxon>
        <taxon>Polyphaga</taxon>
        <taxon>Cucujiformia</taxon>
        <taxon>Chrysomeloidea</taxon>
        <taxon>Cerambycidae</taxon>
        <taxon>Lamiinae</taxon>
        <taxon>Acanthocinini</taxon>
        <taxon>Exocentrus</taxon>
    </lineage>
</organism>
<protein>
    <recommendedName>
        <fullName evidence="1">Chromo domain-containing protein</fullName>
    </recommendedName>
</protein>
<dbReference type="PANTHER" id="PTHR15381">
    <property type="entry name" value="CHONDROITIN SULFATE PROTEOGLYCAN 5 -RELATED"/>
    <property type="match status" value="1"/>
</dbReference>
<comment type="caution">
    <text evidence="2">The sequence shown here is derived from an EMBL/GenBank/DDBJ whole genome shotgun (WGS) entry which is preliminary data.</text>
</comment>